<dbReference type="Gene3D" id="1.20.1420.20">
    <property type="entry name" value="M75 peptidase, HXXE motif"/>
    <property type="match status" value="1"/>
</dbReference>
<dbReference type="InterPro" id="IPR018976">
    <property type="entry name" value="Imelysin-like"/>
</dbReference>
<dbReference type="GO" id="GO:0030313">
    <property type="term" value="C:cell envelope"/>
    <property type="evidence" value="ECO:0007669"/>
    <property type="project" value="UniProtKB-SubCell"/>
</dbReference>
<sequence length="379" mass="42276">MRHFLRLLTVLVMLWGCSSSDNGTTMSDDVDPGPPSESFERRPMLVSWADNIIIPGYEAFTDELDKLQSAFDDFKQDSNEANLVAFRTAWLNAYLMWQRVDMFEIGPAENVGLRLNVNIYPVDFEKVEQHVASGEYDLTLPSNRDTKGFPALDYLINGLGDSDADIVSKYNELASKDNYIAYVEAVLADMQQLSNTVLSDWKEGYRDTFVNNDGSSSTASVDRFVNDYIFYYEKFLRAGKMGIPLGVFSGTPIPENVEAYHKGDVSKQLFLEGLDAVQDFFNGRHFTSSTTGEGLASYLDALNALKGGEDLNRIINDQFDTARESVNGLGAFRTEIEDNTPPTTMLQAYDEVQRAVPLLKVDMVSAMSISIDFVDADGD</sequence>
<dbReference type="InterPro" id="IPR034984">
    <property type="entry name" value="Imelysin-like_IPPA"/>
</dbReference>
<protein>
    <submittedName>
        <fullName evidence="5">Peptidase M75</fullName>
    </submittedName>
</protein>
<comment type="caution">
    <text evidence="5">The sequence shown here is derived from an EMBL/GenBank/DDBJ whole genome shotgun (WGS) entry which is preliminary data.</text>
</comment>
<feature type="domain" description="Imelysin-like" evidence="4">
    <location>
        <begin position="53"/>
        <end position="352"/>
    </location>
</feature>
<feature type="signal peptide" evidence="3">
    <location>
        <begin position="1"/>
        <end position="23"/>
    </location>
</feature>
<evidence type="ECO:0000313" key="5">
    <source>
        <dbReference type="EMBL" id="RKN79986.1"/>
    </source>
</evidence>
<evidence type="ECO:0000259" key="4">
    <source>
        <dbReference type="Pfam" id="PF09375"/>
    </source>
</evidence>
<dbReference type="CDD" id="cd14659">
    <property type="entry name" value="Imelysin-like_IPPA"/>
    <property type="match status" value="1"/>
</dbReference>
<evidence type="ECO:0000256" key="3">
    <source>
        <dbReference type="SAM" id="SignalP"/>
    </source>
</evidence>
<organism evidence="5 6">
    <name type="scientific">Ulvibacterium marinum</name>
    <dbReference type="NCBI Taxonomy" id="2419782"/>
    <lineage>
        <taxon>Bacteria</taxon>
        <taxon>Pseudomonadati</taxon>
        <taxon>Bacteroidota</taxon>
        <taxon>Flavobacteriia</taxon>
        <taxon>Flavobacteriales</taxon>
        <taxon>Flavobacteriaceae</taxon>
        <taxon>Ulvibacterium</taxon>
    </lineage>
</organism>
<feature type="chain" id="PRO_5017409042" evidence="3">
    <location>
        <begin position="24"/>
        <end position="379"/>
    </location>
</feature>
<dbReference type="Pfam" id="PF09375">
    <property type="entry name" value="Peptidase_M75"/>
    <property type="match status" value="1"/>
</dbReference>
<dbReference type="EMBL" id="RBCJ01000003">
    <property type="protein sequence ID" value="RKN79986.1"/>
    <property type="molecule type" value="Genomic_DNA"/>
</dbReference>
<dbReference type="Proteomes" id="UP000276603">
    <property type="component" value="Unassembled WGS sequence"/>
</dbReference>
<keyword evidence="2 3" id="KW-0732">Signal</keyword>
<evidence type="ECO:0000313" key="6">
    <source>
        <dbReference type="Proteomes" id="UP000276603"/>
    </source>
</evidence>
<evidence type="ECO:0000256" key="2">
    <source>
        <dbReference type="ARBA" id="ARBA00022729"/>
    </source>
</evidence>
<evidence type="ECO:0000256" key="1">
    <source>
        <dbReference type="ARBA" id="ARBA00004196"/>
    </source>
</evidence>
<gene>
    <name evidence="5" type="ORF">D7Z94_17205</name>
</gene>
<keyword evidence="6" id="KW-1185">Reference proteome</keyword>
<name>A0A3B0CAV2_9FLAO</name>
<reference evidence="5 6" key="1">
    <citation type="submission" date="2018-10" db="EMBL/GenBank/DDBJ databases">
        <title>Ulvibacterium marinum gen. nov., sp. nov., a novel marine bacterium of the family Flavobacteriaceae, isolated from a culture of the green alga Ulva prolifera.</title>
        <authorList>
            <person name="Zhang Z."/>
        </authorList>
    </citation>
    <scope>NUCLEOTIDE SEQUENCE [LARGE SCALE GENOMIC DNA]</scope>
    <source>
        <strain evidence="5 6">CCMM003</strain>
    </source>
</reference>
<accession>A0A3B0CAV2</accession>
<dbReference type="AlphaFoldDB" id="A0A3B0CAV2"/>
<dbReference type="OrthoDB" id="650514at2"/>
<comment type="subcellular location">
    <subcellularLocation>
        <location evidence="1">Cell envelope</location>
    </subcellularLocation>
</comment>
<dbReference type="InterPro" id="IPR038352">
    <property type="entry name" value="Imelysin_sf"/>
</dbReference>
<proteinExistence type="predicted"/>
<dbReference type="RefSeq" id="WP_120712797.1">
    <property type="nucleotide sequence ID" value="NZ_RBCJ01000003.1"/>
</dbReference>